<dbReference type="AlphaFoldDB" id="A0A7I8DP06"/>
<sequence>MQHVELLAFISSILRILFRSWNIPESILHTLYIGILGFYGIQESVLPDSGEPILNKTLVPLFKD</sequence>
<gene>
    <name evidence="1" type="ORF">bsdcttw_20520</name>
</gene>
<dbReference type="Proteomes" id="UP000515703">
    <property type="component" value="Chromosome"/>
</dbReference>
<name>A0A7I8DP06_9FIRM</name>
<evidence type="ECO:0000313" key="2">
    <source>
        <dbReference type="Proteomes" id="UP000515703"/>
    </source>
</evidence>
<reference evidence="1 2" key="2">
    <citation type="submission" date="2020-08" db="EMBL/GenBank/DDBJ databases">
        <authorList>
            <person name="Ueki A."/>
            <person name="Tonouchi A."/>
        </authorList>
    </citation>
    <scope>NUCLEOTIDE SEQUENCE [LARGE SCALE GENOMIC DNA]</scope>
    <source>
        <strain evidence="1 2">CTTW</strain>
    </source>
</reference>
<dbReference type="KEGG" id="acht:bsdcttw_20520"/>
<accession>A0A7I8DP06</accession>
<protein>
    <submittedName>
        <fullName evidence="1">Uncharacterized protein</fullName>
    </submittedName>
</protein>
<proteinExistence type="predicted"/>
<reference evidence="1 2" key="1">
    <citation type="submission" date="2020-08" db="EMBL/GenBank/DDBJ databases">
        <title>Draft genome sequencing of an Anaerocolumna strain isolated from anoxic soil subjected to BSD treatment.</title>
        <authorList>
            <person name="Uek A."/>
            <person name="Tonouchi A."/>
        </authorList>
    </citation>
    <scope>NUCLEOTIDE SEQUENCE [LARGE SCALE GENOMIC DNA]</scope>
    <source>
        <strain evidence="1 2">CTTW</strain>
    </source>
</reference>
<evidence type="ECO:0000313" key="1">
    <source>
        <dbReference type="EMBL" id="BCJ99011.1"/>
    </source>
</evidence>
<organism evidence="1 2">
    <name type="scientific">Anaerocolumna chitinilytica</name>
    <dbReference type="NCBI Taxonomy" id="1727145"/>
    <lineage>
        <taxon>Bacteria</taxon>
        <taxon>Bacillati</taxon>
        <taxon>Bacillota</taxon>
        <taxon>Clostridia</taxon>
        <taxon>Lachnospirales</taxon>
        <taxon>Lachnospiraceae</taxon>
        <taxon>Anaerocolumna</taxon>
    </lineage>
</organism>
<keyword evidence="2" id="KW-1185">Reference proteome</keyword>
<dbReference type="EMBL" id="AP023368">
    <property type="protein sequence ID" value="BCJ99011.1"/>
    <property type="molecule type" value="Genomic_DNA"/>
</dbReference>